<sequence>MILKNALIYYDDTLQDGALLILDGKIKSVLNINSENEFKLIRSNNEDGIEIDCEKRIVLPGI</sequence>
<comment type="caution">
    <text evidence="1">The sequence shown here is derived from an EMBL/GenBank/DDBJ whole genome shotgun (WGS) entry which is preliminary data.</text>
</comment>
<evidence type="ECO:0008006" key="2">
    <source>
        <dbReference type="Google" id="ProtNLM"/>
    </source>
</evidence>
<dbReference type="AlphaFoldDB" id="X1D7J6"/>
<dbReference type="GO" id="GO:0016810">
    <property type="term" value="F:hydrolase activity, acting on carbon-nitrogen (but not peptide) bonds"/>
    <property type="evidence" value="ECO:0007669"/>
    <property type="project" value="InterPro"/>
</dbReference>
<feature type="non-terminal residue" evidence="1">
    <location>
        <position position="62"/>
    </location>
</feature>
<dbReference type="Gene3D" id="2.30.40.10">
    <property type="entry name" value="Urease, subunit C, domain 1"/>
    <property type="match status" value="1"/>
</dbReference>
<dbReference type="InterPro" id="IPR011059">
    <property type="entry name" value="Metal-dep_hydrolase_composite"/>
</dbReference>
<name>X1D7J6_9ZZZZ</name>
<accession>X1D7J6</accession>
<dbReference type="EMBL" id="BART01020487">
    <property type="protein sequence ID" value="GAH04255.1"/>
    <property type="molecule type" value="Genomic_DNA"/>
</dbReference>
<proteinExistence type="predicted"/>
<protein>
    <recommendedName>
        <fullName evidence="2">Amidohydrolase 3 domain-containing protein</fullName>
    </recommendedName>
</protein>
<evidence type="ECO:0000313" key="1">
    <source>
        <dbReference type="EMBL" id="GAH04255.1"/>
    </source>
</evidence>
<gene>
    <name evidence="1" type="ORF">S01H4_38052</name>
</gene>
<reference evidence="1" key="1">
    <citation type="journal article" date="2014" name="Front. Microbiol.">
        <title>High frequency of phylogenetically diverse reductive dehalogenase-homologous genes in deep subseafloor sedimentary metagenomes.</title>
        <authorList>
            <person name="Kawai M."/>
            <person name="Futagami T."/>
            <person name="Toyoda A."/>
            <person name="Takaki Y."/>
            <person name="Nishi S."/>
            <person name="Hori S."/>
            <person name="Arai W."/>
            <person name="Tsubouchi T."/>
            <person name="Morono Y."/>
            <person name="Uchiyama I."/>
            <person name="Ito T."/>
            <person name="Fujiyama A."/>
            <person name="Inagaki F."/>
            <person name="Takami H."/>
        </authorList>
    </citation>
    <scope>NUCLEOTIDE SEQUENCE</scope>
    <source>
        <strain evidence="1">Expedition CK06-06</strain>
    </source>
</reference>
<dbReference type="SUPFAM" id="SSF51338">
    <property type="entry name" value="Composite domain of metallo-dependent hydrolases"/>
    <property type="match status" value="1"/>
</dbReference>
<organism evidence="1">
    <name type="scientific">marine sediment metagenome</name>
    <dbReference type="NCBI Taxonomy" id="412755"/>
    <lineage>
        <taxon>unclassified sequences</taxon>
        <taxon>metagenomes</taxon>
        <taxon>ecological metagenomes</taxon>
    </lineage>
</organism>